<evidence type="ECO:0000313" key="4">
    <source>
        <dbReference type="EMBL" id="MDU0807945.1"/>
    </source>
</evidence>
<dbReference type="SUPFAM" id="SSF54106">
    <property type="entry name" value="LysM domain"/>
    <property type="match status" value="2"/>
</dbReference>
<dbReference type="Gene3D" id="3.10.350.10">
    <property type="entry name" value="LysM domain"/>
    <property type="match status" value="2"/>
</dbReference>
<dbReference type="Gene3D" id="1.10.530.10">
    <property type="match status" value="1"/>
</dbReference>
<protein>
    <submittedName>
        <fullName evidence="4">LysM peptidoglycan-binding domain-containing protein</fullName>
    </submittedName>
</protein>
<organism evidence="4 5">
    <name type="scientific">Aquirufa regiilacus</name>
    <dbReference type="NCBI Taxonomy" id="3024868"/>
    <lineage>
        <taxon>Bacteria</taxon>
        <taxon>Pseudomonadati</taxon>
        <taxon>Bacteroidota</taxon>
        <taxon>Cytophagia</taxon>
        <taxon>Cytophagales</taxon>
        <taxon>Flectobacillaceae</taxon>
        <taxon>Aquirufa</taxon>
    </lineage>
</organism>
<dbReference type="InterPro" id="IPR036779">
    <property type="entry name" value="LysM_dom_sf"/>
</dbReference>
<keyword evidence="5" id="KW-1185">Reference proteome</keyword>
<dbReference type="Proteomes" id="UP001249959">
    <property type="component" value="Unassembled WGS sequence"/>
</dbReference>
<dbReference type="InterPro" id="IPR018392">
    <property type="entry name" value="LysM"/>
</dbReference>
<dbReference type="SUPFAM" id="SSF53955">
    <property type="entry name" value="Lysozyme-like"/>
    <property type="match status" value="1"/>
</dbReference>
<feature type="domain" description="HTH cro/C1-type" evidence="2">
    <location>
        <begin position="473"/>
        <end position="489"/>
    </location>
</feature>
<feature type="domain" description="LysM" evidence="3">
    <location>
        <begin position="465"/>
        <end position="509"/>
    </location>
</feature>
<dbReference type="RefSeq" id="WP_316070249.1">
    <property type="nucleotide sequence ID" value="NZ_JAVNWW010000001.1"/>
</dbReference>
<proteinExistence type="predicted"/>
<name>A0ABU3TQ51_9BACT</name>
<feature type="chain" id="PRO_5046904898" evidence="1">
    <location>
        <begin position="20"/>
        <end position="511"/>
    </location>
</feature>
<evidence type="ECO:0000256" key="1">
    <source>
        <dbReference type="SAM" id="SignalP"/>
    </source>
</evidence>
<dbReference type="Pfam" id="PF01464">
    <property type="entry name" value="SLT"/>
    <property type="match status" value="1"/>
</dbReference>
<dbReference type="CDD" id="cd16894">
    <property type="entry name" value="MltD-like"/>
    <property type="match status" value="1"/>
</dbReference>
<dbReference type="InterPro" id="IPR001387">
    <property type="entry name" value="Cro/C1-type_HTH"/>
</dbReference>
<evidence type="ECO:0000313" key="5">
    <source>
        <dbReference type="Proteomes" id="UP001249959"/>
    </source>
</evidence>
<comment type="caution">
    <text evidence="4">The sequence shown here is derived from an EMBL/GenBank/DDBJ whole genome shotgun (WGS) entry which is preliminary data.</text>
</comment>
<dbReference type="CDD" id="cd00118">
    <property type="entry name" value="LysM"/>
    <property type="match status" value="2"/>
</dbReference>
<dbReference type="PROSITE" id="PS50943">
    <property type="entry name" value="HTH_CROC1"/>
    <property type="match status" value="1"/>
</dbReference>
<feature type="domain" description="LysM" evidence="3">
    <location>
        <begin position="316"/>
        <end position="360"/>
    </location>
</feature>
<dbReference type="InterPro" id="IPR008258">
    <property type="entry name" value="Transglycosylase_SLT_dom_1"/>
</dbReference>
<feature type="signal peptide" evidence="1">
    <location>
        <begin position="1"/>
        <end position="19"/>
    </location>
</feature>
<keyword evidence="1" id="KW-0732">Signal</keyword>
<evidence type="ECO:0000259" key="2">
    <source>
        <dbReference type="PROSITE" id="PS50943"/>
    </source>
</evidence>
<dbReference type="Pfam" id="PF01476">
    <property type="entry name" value="LysM"/>
    <property type="match status" value="2"/>
</dbReference>
<sequence>MKKSFLLILLLLSVGNLWANHAIPDTISIGNVRVSIHPSAKHIFEKEFAMLGANKKYIASLVDKMRLYFPVIEPILTKGNIPPEFKFLCVQESSLNPNAVSTSNAVGYWQFKLETAKDVGLKVDQDIDERRHIIEATKGAVNYFTRNNGVLNNWVSTLLSYRVGLGTIKKLPYAGNWAGKTEIEVDSSTDWYVLRFLAYKEFWAEQMASLPVLNDSTNLVTHIDTKGKNLYELSDELKISYDDLKRYNAWILKDWIPSDKSYTLYHPSNLKVFNSDEIKQEEPIFTASVDSTKLYVPTKKVKTQNKQILSDQFEIRTHTVVSGDNLSNIATQYEMKLADLLRLNNMNLSSMITIGQKIKVNRRVPMLEIIAQKLEEKSAKEEPVKKVQPTQEQDFKVEVEEVRKISSNDSEKTFYIAPAESREIVIRSEAKGETKIMEQTQVNPSKETPIIAPEVAKQPAGTVFYIHEVEVGETLFKISKIYQVSIEDLIKWNNLGKNPSIRVGQKIKLKP</sequence>
<accession>A0ABU3TQ51</accession>
<dbReference type="PROSITE" id="PS51782">
    <property type="entry name" value="LYSM"/>
    <property type="match status" value="2"/>
</dbReference>
<dbReference type="PANTHER" id="PTHR33734:SF22">
    <property type="entry name" value="MEMBRANE-BOUND LYTIC MUREIN TRANSGLYCOSYLASE D"/>
    <property type="match status" value="1"/>
</dbReference>
<reference evidence="4 5" key="1">
    <citation type="submission" date="2023-09" db="EMBL/GenBank/DDBJ databases">
        <title>Aquirufa genomes.</title>
        <authorList>
            <person name="Pitt A."/>
        </authorList>
    </citation>
    <scope>NUCLEOTIDE SEQUENCE [LARGE SCALE GENOMIC DNA]</scope>
    <source>
        <strain evidence="4 5">LEOWEIH-7C</strain>
    </source>
</reference>
<dbReference type="InterPro" id="IPR023346">
    <property type="entry name" value="Lysozyme-like_dom_sf"/>
</dbReference>
<evidence type="ECO:0000259" key="3">
    <source>
        <dbReference type="PROSITE" id="PS51782"/>
    </source>
</evidence>
<dbReference type="EMBL" id="JAVNWW010000001">
    <property type="protein sequence ID" value="MDU0807945.1"/>
    <property type="molecule type" value="Genomic_DNA"/>
</dbReference>
<gene>
    <name evidence="4" type="ORF">PQG45_02715</name>
</gene>
<dbReference type="PANTHER" id="PTHR33734">
    <property type="entry name" value="LYSM DOMAIN-CONTAINING GPI-ANCHORED PROTEIN 2"/>
    <property type="match status" value="1"/>
</dbReference>
<dbReference type="SMART" id="SM00257">
    <property type="entry name" value="LysM"/>
    <property type="match status" value="2"/>
</dbReference>